<reference evidence="2" key="5">
    <citation type="journal article" date="2021" name="G3 (Bethesda)">
        <title>Aegilops tauschii genome assembly Aet v5.0 features greater sequence contiguity and improved annotation.</title>
        <authorList>
            <person name="Wang L."/>
            <person name="Zhu T."/>
            <person name="Rodriguez J.C."/>
            <person name="Deal K.R."/>
            <person name="Dubcovsky J."/>
            <person name="McGuire P.E."/>
            <person name="Lux T."/>
            <person name="Spannagl M."/>
            <person name="Mayer K.F.X."/>
            <person name="Baldrich P."/>
            <person name="Meyers B.C."/>
            <person name="Huo N."/>
            <person name="Gu Y.Q."/>
            <person name="Zhou H."/>
            <person name="Devos K.M."/>
            <person name="Bennetzen J.L."/>
            <person name="Unver T."/>
            <person name="Budak H."/>
            <person name="Gulick P.J."/>
            <person name="Galiba G."/>
            <person name="Kalapos B."/>
            <person name="Nelson D.R."/>
            <person name="Li P."/>
            <person name="You F.M."/>
            <person name="Luo M.C."/>
            <person name="Dvorak J."/>
        </authorList>
    </citation>
    <scope>NUCLEOTIDE SEQUENCE [LARGE SCALE GENOMIC DNA]</scope>
    <source>
        <strain evidence="2">cv. AL8/78</strain>
    </source>
</reference>
<dbReference type="PANTHER" id="PTHR45666">
    <property type="entry name" value="TYPE IV INOSITOL POLYPHOSPHATE 5-PHOSPHATASE 9"/>
    <property type="match status" value="1"/>
</dbReference>
<evidence type="ECO:0008006" key="4">
    <source>
        <dbReference type="Google" id="ProtNLM"/>
    </source>
</evidence>
<dbReference type="GO" id="GO:0004445">
    <property type="term" value="F:inositol-polyphosphate 5-phosphatase activity"/>
    <property type="evidence" value="ECO:0007669"/>
    <property type="project" value="InterPro"/>
</dbReference>
<protein>
    <recommendedName>
        <fullName evidence="4">Inositol polyphosphate-related phosphatase domain-containing protein</fullName>
    </recommendedName>
</protein>
<accession>A0A453PJA6</accession>
<dbReference type="GO" id="GO:0046856">
    <property type="term" value="P:phosphatidylinositol dephosphorylation"/>
    <property type="evidence" value="ECO:0007669"/>
    <property type="project" value="TreeGrafter"/>
</dbReference>
<dbReference type="EnsemblPlants" id="AET6Gv20750500.9">
    <property type="protein sequence ID" value="AET6Gv20750500.9"/>
    <property type="gene ID" value="AET6Gv20750500"/>
</dbReference>
<dbReference type="PANTHER" id="PTHR45666:SF3">
    <property type="entry name" value="TYPE I INOSITOL POLYPHOSPHATE 5-PHOSPHATASE 5"/>
    <property type="match status" value="1"/>
</dbReference>
<dbReference type="Gene3D" id="3.60.10.10">
    <property type="entry name" value="Endonuclease/exonuclease/phosphatase"/>
    <property type="match status" value="1"/>
</dbReference>
<dbReference type="Gramene" id="AET6Gv20750500.9">
    <property type="protein sequence ID" value="AET6Gv20750500.9"/>
    <property type="gene ID" value="AET6Gv20750500"/>
</dbReference>
<dbReference type="AlphaFoldDB" id="A0A453PJA6"/>
<sequence>FGRNVCTLVVIHGSHCVSFSFGVVSDRHCATRIESLTLSCLDSPNRNVDTREYRVFVGTWNVGGRPPNSSLNLEDFLQIEGLPDIYVLGYVRTGSPCNFS</sequence>
<dbReference type="Proteomes" id="UP000015105">
    <property type="component" value="Chromosome 6D"/>
</dbReference>
<reference evidence="2" key="3">
    <citation type="journal article" date="2017" name="Nature">
        <title>Genome sequence of the progenitor of the wheat D genome Aegilops tauschii.</title>
        <authorList>
            <person name="Luo M.C."/>
            <person name="Gu Y.Q."/>
            <person name="Puiu D."/>
            <person name="Wang H."/>
            <person name="Twardziok S.O."/>
            <person name="Deal K.R."/>
            <person name="Huo N."/>
            <person name="Zhu T."/>
            <person name="Wang L."/>
            <person name="Wang Y."/>
            <person name="McGuire P.E."/>
            <person name="Liu S."/>
            <person name="Long H."/>
            <person name="Ramasamy R.K."/>
            <person name="Rodriguez J.C."/>
            <person name="Van S.L."/>
            <person name="Yuan L."/>
            <person name="Wang Z."/>
            <person name="Xia Z."/>
            <person name="Xiao L."/>
            <person name="Anderson O.D."/>
            <person name="Ouyang S."/>
            <person name="Liang Y."/>
            <person name="Zimin A.V."/>
            <person name="Pertea G."/>
            <person name="Qi P."/>
            <person name="Bennetzen J.L."/>
            <person name="Dai X."/>
            <person name="Dawson M.W."/>
            <person name="Muller H.G."/>
            <person name="Kugler K."/>
            <person name="Rivarola-Duarte L."/>
            <person name="Spannagl M."/>
            <person name="Mayer K.F.X."/>
            <person name="Lu F.H."/>
            <person name="Bevan M.W."/>
            <person name="Leroy P."/>
            <person name="Li P."/>
            <person name="You F.M."/>
            <person name="Sun Q."/>
            <person name="Liu Z."/>
            <person name="Lyons E."/>
            <person name="Wicker T."/>
            <person name="Salzberg S.L."/>
            <person name="Devos K.M."/>
            <person name="Dvorak J."/>
        </authorList>
    </citation>
    <scope>NUCLEOTIDE SEQUENCE [LARGE SCALE GENOMIC DNA]</scope>
    <source>
        <strain evidence="2">cv. AL8/78</strain>
    </source>
</reference>
<keyword evidence="1" id="KW-0378">Hydrolase</keyword>
<organism evidence="2 3">
    <name type="scientific">Aegilops tauschii subsp. strangulata</name>
    <name type="common">Goatgrass</name>
    <dbReference type="NCBI Taxonomy" id="200361"/>
    <lineage>
        <taxon>Eukaryota</taxon>
        <taxon>Viridiplantae</taxon>
        <taxon>Streptophyta</taxon>
        <taxon>Embryophyta</taxon>
        <taxon>Tracheophyta</taxon>
        <taxon>Spermatophyta</taxon>
        <taxon>Magnoliopsida</taxon>
        <taxon>Liliopsida</taxon>
        <taxon>Poales</taxon>
        <taxon>Poaceae</taxon>
        <taxon>BOP clade</taxon>
        <taxon>Pooideae</taxon>
        <taxon>Triticodae</taxon>
        <taxon>Triticeae</taxon>
        <taxon>Triticinae</taxon>
        <taxon>Aegilops</taxon>
    </lineage>
</organism>
<evidence type="ECO:0000313" key="2">
    <source>
        <dbReference type="EnsemblPlants" id="AET6Gv20750500.9"/>
    </source>
</evidence>
<reference evidence="3" key="1">
    <citation type="journal article" date="2014" name="Science">
        <title>Ancient hybridizations among the ancestral genomes of bread wheat.</title>
        <authorList>
            <consortium name="International Wheat Genome Sequencing Consortium,"/>
            <person name="Marcussen T."/>
            <person name="Sandve S.R."/>
            <person name="Heier L."/>
            <person name="Spannagl M."/>
            <person name="Pfeifer M."/>
            <person name="Jakobsen K.S."/>
            <person name="Wulff B.B."/>
            <person name="Steuernagel B."/>
            <person name="Mayer K.F."/>
            <person name="Olsen O.A."/>
        </authorList>
    </citation>
    <scope>NUCLEOTIDE SEQUENCE [LARGE SCALE GENOMIC DNA]</scope>
    <source>
        <strain evidence="3">cv. AL8/78</strain>
    </source>
</reference>
<evidence type="ECO:0000256" key="1">
    <source>
        <dbReference type="ARBA" id="ARBA00022801"/>
    </source>
</evidence>
<dbReference type="InterPro" id="IPR045849">
    <property type="entry name" value="IP5P_plant"/>
</dbReference>
<proteinExistence type="predicted"/>
<evidence type="ECO:0000313" key="3">
    <source>
        <dbReference type="Proteomes" id="UP000015105"/>
    </source>
</evidence>
<keyword evidence="3" id="KW-1185">Reference proteome</keyword>
<dbReference type="GO" id="GO:0034485">
    <property type="term" value="F:phosphatidylinositol-3,4,5-trisphosphate 5-phosphatase activity"/>
    <property type="evidence" value="ECO:0007669"/>
    <property type="project" value="TreeGrafter"/>
</dbReference>
<reference evidence="2" key="4">
    <citation type="submission" date="2019-03" db="UniProtKB">
        <authorList>
            <consortium name="EnsemblPlants"/>
        </authorList>
    </citation>
    <scope>IDENTIFICATION</scope>
</reference>
<name>A0A453PJA6_AEGTS</name>
<reference evidence="3" key="2">
    <citation type="journal article" date="2017" name="Nat. Plants">
        <title>The Aegilops tauschii genome reveals multiple impacts of transposons.</title>
        <authorList>
            <person name="Zhao G."/>
            <person name="Zou C."/>
            <person name="Li K."/>
            <person name="Wang K."/>
            <person name="Li T."/>
            <person name="Gao L."/>
            <person name="Zhang X."/>
            <person name="Wang H."/>
            <person name="Yang Z."/>
            <person name="Liu X."/>
            <person name="Jiang W."/>
            <person name="Mao L."/>
            <person name="Kong X."/>
            <person name="Jiao Y."/>
            <person name="Jia J."/>
        </authorList>
    </citation>
    <scope>NUCLEOTIDE SEQUENCE [LARGE SCALE GENOMIC DNA]</scope>
    <source>
        <strain evidence="3">cv. AL8/78</strain>
    </source>
</reference>
<dbReference type="InterPro" id="IPR036691">
    <property type="entry name" value="Endo/exonu/phosph_ase_sf"/>
</dbReference>
<dbReference type="GO" id="GO:0004439">
    <property type="term" value="F:phosphatidylinositol-4,5-bisphosphate 5-phosphatase activity"/>
    <property type="evidence" value="ECO:0007669"/>
    <property type="project" value="TreeGrafter"/>
</dbReference>